<evidence type="ECO:0000256" key="1">
    <source>
        <dbReference type="SAM" id="MobiDB-lite"/>
    </source>
</evidence>
<keyword evidence="2" id="KW-1133">Transmembrane helix</keyword>
<dbReference type="AlphaFoldDB" id="A0A1I2H6J2"/>
<organism evidence="3 4">
    <name type="scientific">Paenibacillus catalpae</name>
    <dbReference type="NCBI Taxonomy" id="1045775"/>
    <lineage>
        <taxon>Bacteria</taxon>
        <taxon>Bacillati</taxon>
        <taxon>Bacillota</taxon>
        <taxon>Bacilli</taxon>
        <taxon>Bacillales</taxon>
        <taxon>Paenibacillaceae</taxon>
        <taxon>Paenibacillus</taxon>
    </lineage>
</organism>
<keyword evidence="2" id="KW-0812">Transmembrane</keyword>
<evidence type="ECO:0000313" key="3">
    <source>
        <dbReference type="EMBL" id="SFF24396.1"/>
    </source>
</evidence>
<dbReference type="Pfam" id="PF11772">
    <property type="entry name" value="EpuA"/>
    <property type="match status" value="1"/>
</dbReference>
<keyword evidence="3" id="KW-0804">Transcription</keyword>
<keyword evidence="2" id="KW-0472">Membrane</keyword>
<evidence type="ECO:0000313" key="4">
    <source>
        <dbReference type="Proteomes" id="UP000198855"/>
    </source>
</evidence>
<feature type="region of interest" description="Disordered" evidence="1">
    <location>
        <begin position="1"/>
        <end position="41"/>
    </location>
</feature>
<protein>
    <submittedName>
        <fullName evidence="3">DNA-directed RNA polymerase subunit beta</fullName>
    </submittedName>
</protein>
<proteinExistence type="predicted"/>
<keyword evidence="4" id="KW-1185">Reference proteome</keyword>
<keyword evidence="3" id="KW-0240">DNA-directed RNA polymerase</keyword>
<dbReference type="GO" id="GO:0000428">
    <property type="term" value="C:DNA-directed RNA polymerase complex"/>
    <property type="evidence" value="ECO:0007669"/>
    <property type="project" value="UniProtKB-KW"/>
</dbReference>
<dbReference type="RefSeq" id="WP_245773164.1">
    <property type="nucleotide sequence ID" value="NZ_FOMT01000006.1"/>
</dbReference>
<dbReference type="InterPro" id="IPR024596">
    <property type="entry name" value="RNApol_su_b/EpuA"/>
</dbReference>
<sequence length="98" mass="10892">MTDERAVLSRSAPKNQEKPPVEEAGKATSGGESGKQQRSKGARMTFWILRKSIVPVIMVIMLLAGLYVGYAVVGKQPGSEVFEWSTWQHMYDLVFSDT</sequence>
<name>A0A1I2H6J2_9BACL</name>
<dbReference type="EMBL" id="FOMT01000006">
    <property type="protein sequence ID" value="SFF24396.1"/>
    <property type="molecule type" value="Genomic_DNA"/>
</dbReference>
<dbReference type="Proteomes" id="UP000198855">
    <property type="component" value="Unassembled WGS sequence"/>
</dbReference>
<gene>
    <name evidence="3" type="ORF">SAMN05216378_5655</name>
</gene>
<evidence type="ECO:0000256" key="2">
    <source>
        <dbReference type="SAM" id="Phobius"/>
    </source>
</evidence>
<reference evidence="4" key="1">
    <citation type="submission" date="2016-10" db="EMBL/GenBank/DDBJ databases">
        <authorList>
            <person name="Varghese N."/>
            <person name="Submissions S."/>
        </authorList>
    </citation>
    <scope>NUCLEOTIDE SEQUENCE [LARGE SCALE GENOMIC DNA]</scope>
    <source>
        <strain evidence="4">CGMCC 1.10784</strain>
    </source>
</reference>
<feature type="transmembrane region" description="Helical" evidence="2">
    <location>
        <begin position="53"/>
        <end position="73"/>
    </location>
</feature>
<dbReference type="STRING" id="1045775.SAMN05216378_5655"/>
<feature type="compositionally biased region" description="Basic and acidic residues" evidence="1">
    <location>
        <begin position="15"/>
        <end position="25"/>
    </location>
</feature>
<accession>A0A1I2H6J2</accession>